<comment type="caution">
    <text evidence="1">The sequence shown here is derived from an EMBL/GenBank/DDBJ whole genome shotgun (WGS) entry which is preliminary data.</text>
</comment>
<proteinExistence type="predicted"/>
<dbReference type="Proteomes" id="UP001215598">
    <property type="component" value="Unassembled WGS sequence"/>
</dbReference>
<dbReference type="AlphaFoldDB" id="A0AAD7JC53"/>
<sequence length="244" mass="27343">MVLEVEVGEDGNADGLFAPENGSSTKVRVQLGFCFVVSRIPSAPRIRIRVGGCAYRRQPYIRAAPPSPTFVQRYFFCFRRTDRLVLVPDTSRIPSAFAMAGTPRYHHRLVSPQCPAGPGTASIPECFVRRIEILGALGVDLGRVFERRIWACGGAAACLFGALGRQRPSYAAFGLWSGIRFIRRKYTQSSRLRAWQSFPDWYYIGYYPLCPTVPIPRHSLLPNMSARGVRRLHPVIDPVQARSL</sequence>
<dbReference type="EMBL" id="JARKIB010000034">
    <property type="protein sequence ID" value="KAJ7761759.1"/>
    <property type="molecule type" value="Genomic_DNA"/>
</dbReference>
<accession>A0AAD7JC53</accession>
<name>A0AAD7JC53_9AGAR</name>
<evidence type="ECO:0000313" key="2">
    <source>
        <dbReference type="Proteomes" id="UP001215598"/>
    </source>
</evidence>
<gene>
    <name evidence="1" type="ORF">B0H16DRAFT_538593</name>
</gene>
<protein>
    <submittedName>
        <fullName evidence="1">Uncharacterized protein</fullName>
    </submittedName>
</protein>
<evidence type="ECO:0000313" key="1">
    <source>
        <dbReference type="EMBL" id="KAJ7761759.1"/>
    </source>
</evidence>
<reference evidence="1" key="1">
    <citation type="submission" date="2023-03" db="EMBL/GenBank/DDBJ databases">
        <title>Massive genome expansion in bonnet fungi (Mycena s.s.) driven by repeated elements and novel gene families across ecological guilds.</title>
        <authorList>
            <consortium name="Lawrence Berkeley National Laboratory"/>
            <person name="Harder C.B."/>
            <person name="Miyauchi S."/>
            <person name="Viragh M."/>
            <person name="Kuo A."/>
            <person name="Thoen E."/>
            <person name="Andreopoulos B."/>
            <person name="Lu D."/>
            <person name="Skrede I."/>
            <person name="Drula E."/>
            <person name="Henrissat B."/>
            <person name="Morin E."/>
            <person name="Kohler A."/>
            <person name="Barry K."/>
            <person name="LaButti K."/>
            <person name="Morin E."/>
            <person name="Salamov A."/>
            <person name="Lipzen A."/>
            <person name="Mereny Z."/>
            <person name="Hegedus B."/>
            <person name="Baldrian P."/>
            <person name="Stursova M."/>
            <person name="Weitz H."/>
            <person name="Taylor A."/>
            <person name="Grigoriev I.V."/>
            <person name="Nagy L.G."/>
            <person name="Martin F."/>
            <person name="Kauserud H."/>
        </authorList>
    </citation>
    <scope>NUCLEOTIDE SEQUENCE</scope>
    <source>
        <strain evidence="1">CBHHK182m</strain>
    </source>
</reference>
<organism evidence="1 2">
    <name type="scientific">Mycena metata</name>
    <dbReference type="NCBI Taxonomy" id="1033252"/>
    <lineage>
        <taxon>Eukaryota</taxon>
        <taxon>Fungi</taxon>
        <taxon>Dikarya</taxon>
        <taxon>Basidiomycota</taxon>
        <taxon>Agaricomycotina</taxon>
        <taxon>Agaricomycetes</taxon>
        <taxon>Agaricomycetidae</taxon>
        <taxon>Agaricales</taxon>
        <taxon>Marasmiineae</taxon>
        <taxon>Mycenaceae</taxon>
        <taxon>Mycena</taxon>
    </lineage>
</organism>
<keyword evidence="2" id="KW-1185">Reference proteome</keyword>